<keyword evidence="8" id="KW-1278">Translocase</keyword>
<evidence type="ECO:0000256" key="3">
    <source>
        <dbReference type="ARBA" id="ARBA00019902"/>
    </source>
</evidence>
<keyword evidence="23" id="KW-1185">Reference proteome</keyword>
<dbReference type="InterPro" id="IPR006963">
    <property type="entry name" value="Mopterin_OxRdtase_4Fe-4S_dom"/>
</dbReference>
<organism evidence="22 23">
    <name type="scientific">Thalassotalea mangrovi</name>
    <dbReference type="NCBI Taxonomy" id="2572245"/>
    <lineage>
        <taxon>Bacteria</taxon>
        <taxon>Pseudomonadati</taxon>
        <taxon>Pseudomonadota</taxon>
        <taxon>Gammaproteobacteria</taxon>
        <taxon>Alteromonadales</taxon>
        <taxon>Colwelliaceae</taxon>
        <taxon>Thalassotalea</taxon>
    </lineage>
</organism>
<dbReference type="PANTHER" id="PTHR43105:SF10">
    <property type="entry name" value="NADH-QUINONE OXIDOREDUCTASE SUBUNIT G"/>
    <property type="match status" value="1"/>
</dbReference>
<protein>
    <recommendedName>
        <fullName evidence="3">NADH-quinone oxidoreductase subunit G</fullName>
    </recommendedName>
    <alternativeName>
        <fullName evidence="14">NADH dehydrogenase I subunit G</fullName>
    </alternativeName>
    <alternativeName>
        <fullName evidence="15">NDH-1 subunit G</fullName>
    </alternativeName>
</protein>
<dbReference type="GO" id="GO:0051539">
    <property type="term" value="F:4 iron, 4 sulfur cluster binding"/>
    <property type="evidence" value="ECO:0007669"/>
    <property type="project" value="UniProtKB-KW"/>
</dbReference>
<evidence type="ECO:0000256" key="7">
    <source>
        <dbReference type="ARBA" id="ARBA00022723"/>
    </source>
</evidence>
<name>A0A4V5NTX3_9GAMM</name>
<comment type="catalytic activity">
    <reaction evidence="17">
        <text>a quinone + NADH + 5 H(+)(in) = a quinol + NAD(+) + 4 H(+)(out)</text>
        <dbReference type="Rhea" id="RHEA:57888"/>
        <dbReference type="ChEBI" id="CHEBI:15378"/>
        <dbReference type="ChEBI" id="CHEBI:24646"/>
        <dbReference type="ChEBI" id="CHEBI:57540"/>
        <dbReference type="ChEBI" id="CHEBI:57945"/>
        <dbReference type="ChEBI" id="CHEBI:132124"/>
    </reaction>
</comment>
<evidence type="ECO:0000256" key="1">
    <source>
        <dbReference type="ARBA" id="ARBA00001966"/>
    </source>
</evidence>
<comment type="caution">
    <text evidence="22">The sequence shown here is derived from an EMBL/GenBank/DDBJ whole genome shotgun (WGS) entry which is preliminary data.</text>
</comment>
<feature type="domain" description="4Fe-4S His(Cys)3-ligated-type" evidence="21">
    <location>
        <begin position="100"/>
        <end position="139"/>
    </location>
</feature>
<keyword evidence="12" id="KW-0830">Ubiquinone</keyword>
<dbReference type="PROSITE" id="PS51669">
    <property type="entry name" value="4FE4S_MOW_BIS_MGD"/>
    <property type="match status" value="1"/>
</dbReference>
<evidence type="ECO:0000256" key="2">
    <source>
        <dbReference type="ARBA" id="ARBA00005404"/>
    </source>
</evidence>
<dbReference type="GO" id="GO:0048038">
    <property type="term" value="F:quinone binding"/>
    <property type="evidence" value="ECO:0007669"/>
    <property type="project" value="UniProtKB-KW"/>
</dbReference>
<evidence type="ECO:0000256" key="15">
    <source>
        <dbReference type="ARBA" id="ARBA00032783"/>
    </source>
</evidence>
<evidence type="ECO:0000256" key="14">
    <source>
        <dbReference type="ARBA" id="ARBA00031577"/>
    </source>
</evidence>
<evidence type="ECO:0000256" key="8">
    <source>
        <dbReference type="ARBA" id="ARBA00022967"/>
    </source>
</evidence>
<evidence type="ECO:0000259" key="21">
    <source>
        <dbReference type="PROSITE" id="PS51839"/>
    </source>
</evidence>
<dbReference type="NCBIfam" id="TIGR01973">
    <property type="entry name" value="NuoG"/>
    <property type="match status" value="1"/>
</dbReference>
<evidence type="ECO:0000256" key="17">
    <source>
        <dbReference type="ARBA" id="ARBA00047712"/>
    </source>
</evidence>
<keyword evidence="7" id="KW-0479">Metal-binding</keyword>
<dbReference type="EMBL" id="SWDB01000038">
    <property type="protein sequence ID" value="TKB43433.1"/>
    <property type="molecule type" value="Genomic_DNA"/>
</dbReference>
<dbReference type="Pfam" id="PF00384">
    <property type="entry name" value="Molybdopterin"/>
    <property type="match status" value="1"/>
</dbReference>
<dbReference type="InterPro" id="IPR019574">
    <property type="entry name" value="NADH_UbQ_OxRdtase_Gsu_4Fe4S-bd"/>
</dbReference>
<evidence type="ECO:0000313" key="23">
    <source>
        <dbReference type="Proteomes" id="UP000307999"/>
    </source>
</evidence>
<evidence type="ECO:0000256" key="18">
    <source>
        <dbReference type="RuleBase" id="RU004523"/>
    </source>
</evidence>
<evidence type="ECO:0000256" key="12">
    <source>
        <dbReference type="ARBA" id="ARBA00023075"/>
    </source>
</evidence>
<evidence type="ECO:0000256" key="16">
    <source>
        <dbReference type="ARBA" id="ARBA00034078"/>
    </source>
</evidence>
<comment type="subunit">
    <text evidence="13">Composed of 13 different subunits. Subunits NuoCD, E, F, and G constitute the peripheral sector of the complex.</text>
</comment>
<feature type="domain" description="4Fe-4S Mo/W bis-MGD-type" evidence="20">
    <location>
        <begin position="238"/>
        <end position="294"/>
    </location>
</feature>
<reference evidence="22 23" key="1">
    <citation type="submission" date="2019-04" db="EMBL/GenBank/DDBJ databases">
        <title>Thalassotalea guangxiensis sp. nov., isolated from sediment of the coastal wetland.</title>
        <authorList>
            <person name="Zheng S."/>
            <person name="Zhang D."/>
        </authorList>
    </citation>
    <scope>NUCLEOTIDE SEQUENCE [LARGE SCALE GENOMIC DNA]</scope>
    <source>
        <strain evidence="22 23">ZS-4</strain>
    </source>
</reference>
<dbReference type="Gene3D" id="3.40.50.740">
    <property type="match status" value="1"/>
</dbReference>
<sequence length="956" mass="105612">MDKSQPDNPDTSNPAAAQVTVHIDGEPVKLRQGDNLLEAMLSEKYNLPYFCWHPAMGSIGACRQCAVTQFADQEQQKGKTIMACMTPVSDGMYIGLNHQPAAEFREQVIAAMMTNHPHDCPVCGEGGACHLQDMTVMTGHSMRRYQGQKRTFSNQYLGPLINHEMNRCITCYRCERFYKDYAGGNDFSACGSKNQVYFGRQQDGILESEFSGNLVEVCPTGVFTDKPFSAHYTRKWDLQSAPSVCQGCAVGCNISVGERYGSVRRVVNRYHHDINGYFICDKGRFGFSYVNNDSRIETARGIELSSEFKPHQLAIALARYKSADNFGIGSERASFESNAALKHMVGSENFCSGLTDYQHFCLDIIRSVMSAKQPPSVNEIEQSDCIIVIDEDLTQSAARIALAVRQATRNAAFDKAEQLGIPRWQDAAVRTAGQACRSNLFLLQSKSSKLDDVATYAEPLHPAAIIKLLQGLGNANQPDSISDMPFDNGLASLLQEIKTALQHAKRPLFIAGCSAWQLETLQAVEQLALQAPPHWQFAFLPDAVNTMGLASLIDQHTMSLEQLIAKSLQQSTVIVLEHSLSTLTRAQQYQLAEQSQTLIVIDHNQSLLSELADVVLPSAPFTESDGSSVNYMGLVQPFFAVKPPNSPIHPAWHWCLLLDSTFGRQNLANITTLSQLRAYLAEHDSSFPDMSRLLAEQLLFKSARQPMRYSGRTAMFANQTVHEPKSPQDTESPFSFSMEGAGRTDVQGQALPKAFSWAPGWNSEQSVYKYQTRIGGRMNHRAEAITVARGADKNLAWQQRKSDTANPGVLSFNGLLIRRLSHLFANDALTDDIAEFKLLAPVACLLVNPADEANLAATSATHVTLISDDKTSMTVRLITCDDVARGTAYLHHPLLNLHNAIAQVSDIVQASSDDIARQQQGQSEQLQSILNQKSRALSRLQKRDQQIPIQIVGEGR</sequence>
<dbReference type="Pfam" id="PF04879">
    <property type="entry name" value="Molybdop_Fe4S4"/>
    <property type="match status" value="1"/>
</dbReference>
<evidence type="ECO:0000259" key="19">
    <source>
        <dbReference type="PROSITE" id="PS51085"/>
    </source>
</evidence>
<dbReference type="InterPro" id="IPR000283">
    <property type="entry name" value="NADH_UbQ_OxRdtase_75kDa_su_CS"/>
</dbReference>
<dbReference type="InterPro" id="IPR001041">
    <property type="entry name" value="2Fe-2S_ferredoxin-type"/>
</dbReference>
<comment type="cofactor">
    <cofactor evidence="16">
        <name>[2Fe-2S] cluster</name>
        <dbReference type="ChEBI" id="CHEBI:190135"/>
    </cofactor>
</comment>
<dbReference type="Pfam" id="PF22117">
    <property type="entry name" value="Fer4_Nqo3"/>
    <property type="match status" value="1"/>
</dbReference>
<dbReference type="InterPro" id="IPR050123">
    <property type="entry name" value="Prok_molybdopt-oxidoreductase"/>
</dbReference>
<dbReference type="PROSITE" id="PS51839">
    <property type="entry name" value="4FE4S_HC3"/>
    <property type="match status" value="1"/>
</dbReference>
<dbReference type="GO" id="GO:0046872">
    <property type="term" value="F:metal ion binding"/>
    <property type="evidence" value="ECO:0007669"/>
    <property type="project" value="UniProtKB-KW"/>
</dbReference>
<comment type="cofactor">
    <cofactor evidence="1">
        <name>[4Fe-4S] cluster</name>
        <dbReference type="ChEBI" id="CHEBI:49883"/>
    </cofactor>
</comment>
<dbReference type="GO" id="GO:0016020">
    <property type="term" value="C:membrane"/>
    <property type="evidence" value="ECO:0007669"/>
    <property type="project" value="InterPro"/>
</dbReference>
<dbReference type="SMART" id="SM00929">
    <property type="entry name" value="NADH-G_4Fe-4S_3"/>
    <property type="match status" value="1"/>
</dbReference>
<dbReference type="InterPro" id="IPR054351">
    <property type="entry name" value="NADH_UbQ_OxRdtase_ferredoxin"/>
</dbReference>
<dbReference type="GO" id="GO:0042773">
    <property type="term" value="P:ATP synthesis coupled electron transport"/>
    <property type="evidence" value="ECO:0007669"/>
    <property type="project" value="InterPro"/>
</dbReference>
<keyword evidence="9" id="KW-0408">Iron</keyword>
<dbReference type="PROSITE" id="PS00641">
    <property type="entry name" value="COMPLEX1_75K_1"/>
    <property type="match status" value="1"/>
</dbReference>
<dbReference type="GO" id="GO:0008137">
    <property type="term" value="F:NADH dehydrogenase (ubiquinone) activity"/>
    <property type="evidence" value="ECO:0007669"/>
    <property type="project" value="InterPro"/>
</dbReference>
<dbReference type="SUPFAM" id="SSF54292">
    <property type="entry name" value="2Fe-2S ferredoxin-like"/>
    <property type="match status" value="1"/>
</dbReference>
<dbReference type="Pfam" id="PF13510">
    <property type="entry name" value="Fer2_4"/>
    <property type="match status" value="1"/>
</dbReference>
<dbReference type="PANTHER" id="PTHR43105">
    <property type="entry name" value="RESPIRATORY NITRATE REDUCTASE"/>
    <property type="match status" value="1"/>
</dbReference>
<evidence type="ECO:0000259" key="20">
    <source>
        <dbReference type="PROSITE" id="PS51669"/>
    </source>
</evidence>
<accession>A0A4V5NTX3</accession>
<evidence type="ECO:0000256" key="4">
    <source>
        <dbReference type="ARBA" id="ARBA00022485"/>
    </source>
</evidence>
<dbReference type="InterPro" id="IPR036010">
    <property type="entry name" value="2Fe-2S_ferredoxin-like_sf"/>
</dbReference>
<dbReference type="Proteomes" id="UP000307999">
    <property type="component" value="Unassembled WGS sequence"/>
</dbReference>
<dbReference type="GO" id="GO:0051537">
    <property type="term" value="F:2 iron, 2 sulfur cluster binding"/>
    <property type="evidence" value="ECO:0007669"/>
    <property type="project" value="UniProtKB-KW"/>
</dbReference>
<keyword evidence="6" id="KW-0874">Quinone</keyword>
<comment type="similarity">
    <text evidence="2 18">Belongs to the complex I 75 kDa subunit family.</text>
</comment>
<feature type="domain" description="2Fe-2S ferredoxin-type" evidence="19">
    <location>
        <begin position="17"/>
        <end position="100"/>
    </location>
</feature>
<evidence type="ECO:0000256" key="10">
    <source>
        <dbReference type="ARBA" id="ARBA00023014"/>
    </source>
</evidence>
<keyword evidence="10" id="KW-0411">Iron-sulfur</keyword>
<dbReference type="OrthoDB" id="9810782at2"/>
<keyword evidence="5" id="KW-0001">2Fe-2S</keyword>
<gene>
    <name evidence="22" type="primary">nuoG</name>
    <name evidence="22" type="ORF">E8M12_14890</name>
</gene>
<dbReference type="InterPro" id="IPR006656">
    <property type="entry name" value="Mopterin_OxRdtase"/>
</dbReference>
<dbReference type="Gene3D" id="3.30.200.210">
    <property type="match status" value="1"/>
</dbReference>
<evidence type="ECO:0000256" key="9">
    <source>
        <dbReference type="ARBA" id="ARBA00023004"/>
    </source>
</evidence>
<evidence type="ECO:0000256" key="5">
    <source>
        <dbReference type="ARBA" id="ARBA00022714"/>
    </source>
</evidence>
<evidence type="ECO:0000256" key="11">
    <source>
        <dbReference type="ARBA" id="ARBA00023027"/>
    </source>
</evidence>
<keyword evidence="4" id="KW-0004">4Fe-4S</keyword>
<dbReference type="SUPFAM" id="SSF53706">
    <property type="entry name" value="Formate dehydrogenase/DMSO reductase, domains 1-3"/>
    <property type="match status" value="1"/>
</dbReference>
<dbReference type="AlphaFoldDB" id="A0A4V5NTX3"/>
<dbReference type="PROSITE" id="PS51085">
    <property type="entry name" value="2FE2S_FER_2"/>
    <property type="match status" value="1"/>
</dbReference>
<dbReference type="Gene3D" id="3.10.20.740">
    <property type="match status" value="1"/>
</dbReference>
<dbReference type="GO" id="GO:0003954">
    <property type="term" value="F:NADH dehydrogenase activity"/>
    <property type="evidence" value="ECO:0007669"/>
    <property type="project" value="TreeGrafter"/>
</dbReference>
<dbReference type="InterPro" id="IPR010228">
    <property type="entry name" value="NADH_UbQ_OxRdtase_Gsu"/>
</dbReference>
<keyword evidence="22" id="KW-0560">Oxidoreductase</keyword>
<keyword evidence="11" id="KW-0520">NAD</keyword>
<evidence type="ECO:0000256" key="6">
    <source>
        <dbReference type="ARBA" id="ARBA00022719"/>
    </source>
</evidence>
<dbReference type="CDD" id="cd00207">
    <property type="entry name" value="fer2"/>
    <property type="match status" value="1"/>
</dbReference>
<dbReference type="Pfam" id="PF10588">
    <property type="entry name" value="NADH-G_4Fe-4S_3"/>
    <property type="match status" value="1"/>
</dbReference>
<dbReference type="RefSeq" id="WP_136737061.1">
    <property type="nucleotide sequence ID" value="NZ_SWDB01000038.1"/>
</dbReference>
<dbReference type="SMART" id="SM00926">
    <property type="entry name" value="Molybdop_Fe4S4"/>
    <property type="match status" value="1"/>
</dbReference>
<evidence type="ECO:0000256" key="13">
    <source>
        <dbReference type="ARBA" id="ARBA00026021"/>
    </source>
</evidence>
<dbReference type="SUPFAM" id="SSF54862">
    <property type="entry name" value="4Fe-4S ferredoxins"/>
    <property type="match status" value="1"/>
</dbReference>
<evidence type="ECO:0000313" key="22">
    <source>
        <dbReference type="EMBL" id="TKB43433.1"/>
    </source>
</evidence>
<proteinExistence type="inferred from homology"/>